<proteinExistence type="inferred from homology"/>
<feature type="compositionally biased region" description="Polar residues" evidence="5">
    <location>
        <begin position="249"/>
        <end position="279"/>
    </location>
</feature>
<evidence type="ECO:0000256" key="2">
    <source>
        <dbReference type="ARBA" id="ARBA00022803"/>
    </source>
</evidence>
<dbReference type="PANTHER" id="PTHR46423:SF1">
    <property type="entry name" value="RNA POLYMERASE II-ASSOCIATED PROTEIN 3"/>
    <property type="match status" value="1"/>
</dbReference>
<comment type="similarity">
    <text evidence="3">Belongs to the RPAP3 family.</text>
</comment>
<accession>A0A074S1J3</accession>
<sequence>MEGNAAFKAGDYPTAIGHYTSAIIADGADPTFPLNRAAAYLKLNKNEDAERDCAAVLKLQSNNVKALFRRAQARVALGKLSDARADLVAAAKAEPGNVAVRTEFTKVEGLIAEAAKKAHKAKAKAGKGTPISLPTRAPAPPEPSGSPYRRRVPITIVNDDTPEQDTKTETHKPKAIPAEVATPLKSILKNVSPSPSDHTSASLPVDPSVVSKPDSFLTQVSTRSLSSSELPSHKDPASASVPSTTTPTQLPTFPNPSISASSPKISTTTVPEPTASTPLPSKDTEESSSAFPLQPDSVPPTLLEFLQKWSNTRTDADRASVLYAIPPSSIPSLFGPTLESPLLGAMLSALSWTLGSAPNLPAADIPQRTMAYIAALARVPRFSTLILFLDVVEKKHAKDIWDGLEQSGVEMDSGERKKWGC</sequence>
<feature type="compositionally biased region" description="Low complexity" evidence="5">
    <location>
        <begin position="237"/>
        <end position="248"/>
    </location>
</feature>
<dbReference type="GO" id="GO:0101031">
    <property type="term" value="C:protein folding chaperone complex"/>
    <property type="evidence" value="ECO:0007669"/>
    <property type="project" value="TreeGrafter"/>
</dbReference>
<dbReference type="EMBL" id="AZST01000073">
    <property type="protein sequence ID" value="KEP53119.1"/>
    <property type="molecule type" value="Genomic_DNA"/>
</dbReference>
<dbReference type="Proteomes" id="UP000027456">
    <property type="component" value="Unassembled WGS sequence"/>
</dbReference>
<evidence type="ECO:0000313" key="7">
    <source>
        <dbReference type="EMBL" id="KEP53119.1"/>
    </source>
</evidence>
<dbReference type="InterPro" id="IPR025986">
    <property type="entry name" value="RPAP3-like_C"/>
</dbReference>
<keyword evidence="2" id="KW-0802">TPR repeat</keyword>
<evidence type="ECO:0000256" key="3">
    <source>
        <dbReference type="ARBA" id="ARBA00038275"/>
    </source>
</evidence>
<feature type="region of interest" description="Disordered" evidence="5">
    <location>
        <begin position="121"/>
        <end position="296"/>
    </location>
</feature>
<dbReference type="AlphaFoldDB" id="A0A074S1J3"/>
<dbReference type="HOGENOM" id="CLU_023272_0_0_1"/>
<dbReference type="InterPro" id="IPR011990">
    <property type="entry name" value="TPR-like_helical_dom_sf"/>
</dbReference>
<dbReference type="PANTHER" id="PTHR46423">
    <property type="entry name" value="RNA POLYMERASE II-ASSOCIATED PROTEIN 3"/>
    <property type="match status" value="1"/>
</dbReference>
<dbReference type="InterPro" id="IPR051966">
    <property type="entry name" value="RPAP3"/>
</dbReference>
<evidence type="ECO:0000256" key="4">
    <source>
        <dbReference type="ARBA" id="ARBA00040133"/>
    </source>
</evidence>
<dbReference type="OrthoDB" id="629492at2759"/>
<dbReference type="SUPFAM" id="SSF48452">
    <property type="entry name" value="TPR-like"/>
    <property type="match status" value="1"/>
</dbReference>
<dbReference type="STRING" id="1423351.A0A074S1J3"/>
<name>A0A074S1J3_9AGAM</name>
<comment type="caution">
    <text evidence="7">The sequence shown here is derived from an EMBL/GenBank/DDBJ whole genome shotgun (WGS) entry which is preliminary data.</text>
</comment>
<keyword evidence="8" id="KW-1185">Reference proteome</keyword>
<dbReference type="Pfam" id="PF13877">
    <property type="entry name" value="RPAP3_C"/>
    <property type="match status" value="1"/>
</dbReference>
<evidence type="ECO:0000256" key="1">
    <source>
        <dbReference type="ARBA" id="ARBA00022737"/>
    </source>
</evidence>
<dbReference type="InterPro" id="IPR019734">
    <property type="entry name" value="TPR_rpt"/>
</dbReference>
<feature type="domain" description="RNA-polymerase II-associated protein 3-like C-terminal" evidence="6">
    <location>
        <begin position="299"/>
        <end position="394"/>
    </location>
</feature>
<evidence type="ECO:0000259" key="6">
    <source>
        <dbReference type="Pfam" id="PF13877"/>
    </source>
</evidence>
<feature type="compositionally biased region" description="Polar residues" evidence="5">
    <location>
        <begin position="189"/>
        <end position="202"/>
    </location>
</feature>
<feature type="compositionally biased region" description="Low complexity" evidence="5">
    <location>
        <begin position="221"/>
        <end position="230"/>
    </location>
</feature>
<reference evidence="7 8" key="1">
    <citation type="submission" date="2013-12" db="EMBL/GenBank/DDBJ databases">
        <authorList>
            <person name="Cubeta M."/>
            <person name="Pakala S."/>
            <person name="Fedorova N."/>
            <person name="Thomas E."/>
            <person name="Dean R."/>
            <person name="Jabaji S."/>
            <person name="Neate S."/>
            <person name="Toda T."/>
            <person name="Tavantzis S."/>
            <person name="Vilgalys R."/>
            <person name="Bharathan N."/>
            <person name="Pakala S."/>
            <person name="Losada L.S."/>
            <person name="Zafar N."/>
            <person name="Nierman W."/>
        </authorList>
    </citation>
    <scope>NUCLEOTIDE SEQUENCE [LARGE SCALE GENOMIC DNA]</scope>
    <source>
        <strain evidence="7 8">123E</strain>
    </source>
</reference>
<organism evidence="7 8">
    <name type="scientific">Rhizoctonia solani 123E</name>
    <dbReference type="NCBI Taxonomy" id="1423351"/>
    <lineage>
        <taxon>Eukaryota</taxon>
        <taxon>Fungi</taxon>
        <taxon>Dikarya</taxon>
        <taxon>Basidiomycota</taxon>
        <taxon>Agaricomycotina</taxon>
        <taxon>Agaricomycetes</taxon>
        <taxon>Cantharellales</taxon>
        <taxon>Ceratobasidiaceae</taxon>
        <taxon>Rhizoctonia</taxon>
    </lineage>
</organism>
<evidence type="ECO:0000313" key="8">
    <source>
        <dbReference type="Proteomes" id="UP000027456"/>
    </source>
</evidence>
<dbReference type="SMART" id="SM00028">
    <property type="entry name" value="TPR"/>
    <property type="match status" value="2"/>
</dbReference>
<gene>
    <name evidence="7" type="ORF">V565_035400</name>
</gene>
<keyword evidence="1" id="KW-0677">Repeat</keyword>
<evidence type="ECO:0000256" key="5">
    <source>
        <dbReference type="SAM" id="MobiDB-lite"/>
    </source>
</evidence>
<dbReference type="Gene3D" id="1.25.40.10">
    <property type="entry name" value="Tetratricopeptide repeat domain"/>
    <property type="match status" value="1"/>
</dbReference>
<protein>
    <recommendedName>
        <fullName evidence="4">RNA polymerase II-associated protein 3</fullName>
    </recommendedName>
</protein>